<accession>N8YN86</accession>
<dbReference type="EMBL" id="APPK01000046">
    <property type="protein sequence ID" value="ENV20715.1"/>
    <property type="molecule type" value="Genomic_DNA"/>
</dbReference>
<dbReference type="Pfam" id="PF09339">
    <property type="entry name" value="HTH_IclR"/>
    <property type="match status" value="1"/>
</dbReference>
<proteinExistence type="predicted"/>
<evidence type="ECO:0000259" key="1">
    <source>
        <dbReference type="Pfam" id="PF09339"/>
    </source>
</evidence>
<dbReference type="Proteomes" id="UP000013270">
    <property type="component" value="Unassembled WGS sequence"/>
</dbReference>
<dbReference type="RefSeq" id="WP_004832090.1">
    <property type="nucleotide sequence ID" value="NZ_KB849469.1"/>
</dbReference>
<organism evidence="2 3">
    <name type="scientific">Acinetobacter bereziniae NIPH 3</name>
    <dbReference type="NCBI Taxonomy" id="1217651"/>
    <lineage>
        <taxon>Bacteria</taxon>
        <taxon>Pseudomonadati</taxon>
        <taxon>Pseudomonadota</taxon>
        <taxon>Gammaproteobacteria</taxon>
        <taxon>Moraxellales</taxon>
        <taxon>Moraxellaceae</taxon>
        <taxon>Acinetobacter</taxon>
    </lineage>
</organism>
<dbReference type="HOGENOM" id="CLU_2784419_0_0_6"/>
<evidence type="ECO:0000313" key="2">
    <source>
        <dbReference type="EMBL" id="ENV20715.1"/>
    </source>
</evidence>
<dbReference type="InterPro" id="IPR036390">
    <property type="entry name" value="WH_DNA-bd_sf"/>
</dbReference>
<evidence type="ECO:0000313" key="3">
    <source>
        <dbReference type="Proteomes" id="UP000013270"/>
    </source>
</evidence>
<dbReference type="Gene3D" id="1.10.10.10">
    <property type="entry name" value="Winged helix-like DNA-binding domain superfamily/Winged helix DNA-binding domain"/>
    <property type="match status" value="1"/>
</dbReference>
<reference evidence="2 3" key="1">
    <citation type="submission" date="2013-02" db="EMBL/GenBank/DDBJ databases">
        <title>The Genome Sequence of Acinetobacter bereziniae NIPH 3.</title>
        <authorList>
            <consortium name="The Broad Institute Genome Sequencing Platform"/>
            <consortium name="The Broad Institute Genome Sequencing Center for Infectious Disease"/>
            <person name="Cerqueira G."/>
            <person name="Feldgarden M."/>
            <person name="Courvalin P."/>
            <person name="Perichon B."/>
            <person name="Grillot-Courvalin C."/>
            <person name="Clermont D."/>
            <person name="Rocha E."/>
            <person name="Yoon E.-J."/>
            <person name="Nemec A."/>
            <person name="Walker B."/>
            <person name="Young S.K."/>
            <person name="Zeng Q."/>
            <person name="Gargeya S."/>
            <person name="Fitzgerald M."/>
            <person name="Haas B."/>
            <person name="Abouelleil A."/>
            <person name="Alvarado L."/>
            <person name="Arachchi H.M."/>
            <person name="Berlin A.M."/>
            <person name="Chapman S.B."/>
            <person name="Dewar J."/>
            <person name="Goldberg J."/>
            <person name="Griggs A."/>
            <person name="Gujja S."/>
            <person name="Hansen M."/>
            <person name="Howarth C."/>
            <person name="Imamovic A."/>
            <person name="Larimer J."/>
            <person name="McCowan C."/>
            <person name="Murphy C."/>
            <person name="Neiman D."/>
            <person name="Pearson M."/>
            <person name="Priest M."/>
            <person name="Roberts A."/>
            <person name="Saif S."/>
            <person name="Shea T."/>
            <person name="Sisk P."/>
            <person name="Sykes S."/>
            <person name="Wortman J."/>
            <person name="Nusbaum C."/>
            <person name="Birren B."/>
        </authorList>
    </citation>
    <scope>NUCLEOTIDE SEQUENCE [LARGE SCALE GENOMIC DNA]</scope>
    <source>
        <strain evidence="2 3">NIPH 3</strain>
    </source>
</reference>
<dbReference type="AlphaFoldDB" id="N8YN86"/>
<gene>
    <name evidence="2" type="ORF">F963_03297</name>
</gene>
<dbReference type="PATRIC" id="fig|1217651.3.peg.3254"/>
<sequence>MLEKSKTPALTRALDILNFISAHGACSVLQIQEALNIPKSSIYNILEELCRQNYLIKSNDGSEVDQEI</sequence>
<protein>
    <recommendedName>
        <fullName evidence="1">HTH iclR-type domain-containing protein</fullName>
    </recommendedName>
</protein>
<feature type="domain" description="HTH iclR-type" evidence="1">
    <location>
        <begin position="9"/>
        <end position="55"/>
    </location>
</feature>
<dbReference type="GO" id="GO:0006355">
    <property type="term" value="P:regulation of DNA-templated transcription"/>
    <property type="evidence" value="ECO:0007669"/>
    <property type="project" value="InterPro"/>
</dbReference>
<dbReference type="GO" id="GO:0003677">
    <property type="term" value="F:DNA binding"/>
    <property type="evidence" value="ECO:0007669"/>
    <property type="project" value="InterPro"/>
</dbReference>
<dbReference type="InterPro" id="IPR005471">
    <property type="entry name" value="Tscrpt_reg_IclR_N"/>
</dbReference>
<comment type="caution">
    <text evidence="2">The sequence shown here is derived from an EMBL/GenBank/DDBJ whole genome shotgun (WGS) entry which is preliminary data.</text>
</comment>
<dbReference type="SUPFAM" id="SSF46785">
    <property type="entry name" value="Winged helix' DNA-binding domain"/>
    <property type="match status" value="1"/>
</dbReference>
<name>N8YN86_ACIBZ</name>
<dbReference type="InterPro" id="IPR036388">
    <property type="entry name" value="WH-like_DNA-bd_sf"/>
</dbReference>